<dbReference type="Proteomes" id="UP001451303">
    <property type="component" value="Unassembled WGS sequence"/>
</dbReference>
<name>A0ABR3DNQ1_NEUIN</name>
<comment type="caution">
    <text evidence="1">The sequence shown here is derived from an EMBL/GenBank/DDBJ whole genome shotgun (WGS) entry which is preliminary data.</text>
</comment>
<organism evidence="1 2">
    <name type="scientific">Neurospora intermedia</name>
    <dbReference type="NCBI Taxonomy" id="5142"/>
    <lineage>
        <taxon>Eukaryota</taxon>
        <taxon>Fungi</taxon>
        <taxon>Dikarya</taxon>
        <taxon>Ascomycota</taxon>
        <taxon>Pezizomycotina</taxon>
        <taxon>Sordariomycetes</taxon>
        <taxon>Sordariomycetidae</taxon>
        <taxon>Sordariales</taxon>
        <taxon>Sordariaceae</taxon>
        <taxon>Neurospora</taxon>
    </lineage>
</organism>
<gene>
    <name evidence="1" type="ORF">QR685DRAFT_430184</name>
</gene>
<evidence type="ECO:0000313" key="2">
    <source>
        <dbReference type="Proteomes" id="UP001451303"/>
    </source>
</evidence>
<reference evidence="1 2" key="1">
    <citation type="submission" date="2023-09" db="EMBL/GenBank/DDBJ databases">
        <title>Multi-omics analysis of a traditional fermented food reveals byproduct-associated fungal strains for waste-to-food upcycling.</title>
        <authorList>
            <consortium name="Lawrence Berkeley National Laboratory"/>
            <person name="Rekdal V.M."/>
            <person name="Villalobos-Escobedo J.M."/>
            <person name="Rodriguez-Valeron N."/>
            <person name="Garcia M.O."/>
            <person name="Vasquez D.P."/>
            <person name="Damayanti I."/>
            <person name="Sorensen P.M."/>
            <person name="Baidoo E.E."/>
            <person name="De Carvalho A.C."/>
            <person name="Riley R."/>
            <person name="Lipzen A."/>
            <person name="He G."/>
            <person name="Yan M."/>
            <person name="Haridas S."/>
            <person name="Daum C."/>
            <person name="Yoshinaga Y."/>
            <person name="Ng V."/>
            <person name="Grigoriev I.V."/>
            <person name="Munk R."/>
            <person name="Nuraida L."/>
            <person name="Wijaya C.H."/>
            <person name="Morales P.-C."/>
            <person name="Keasling J.D."/>
        </authorList>
    </citation>
    <scope>NUCLEOTIDE SEQUENCE [LARGE SCALE GENOMIC DNA]</scope>
    <source>
        <strain evidence="1 2">FGSC 2613</strain>
    </source>
</reference>
<keyword evidence="2" id="KW-1185">Reference proteome</keyword>
<proteinExistence type="predicted"/>
<evidence type="ECO:0000313" key="1">
    <source>
        <dbReference type="EMBL" id="KAL0474290.1"/>
    </source>
</evidence>
<sequence length="155" mass="17423">MHFQIHTHNLFYADGTRPSTNPNSPLNCFISSSLLVPRLRSTNPVHAPDVCGSAISTTLSEIGNCMQDNLHNIISENRKTAGSVFIRSLVRSDDPSLGRNASPASPATSTYRCMVRAEPDFWTPSTYPLRRYVHAEMKRRRRSVAWKPGERKLPE</sequence>
<dbReference type="EMBL" id="JAVLET010000001">
    <property type="protein sequence ID" value="KAL0474290.1"/>
    <property type="molecule type" value="Genomic_DNA"/>
</dbReference>
<protein>
    <recommendedName>
        <fullName evidence="3">Questionable protein</fullName>
    </recommendedName>
</protein>
<accession>A0ABR3DNQ1</accession>
<evidence type="ECO:0008006" key="3">
    <source>
        <dbReference type="Google" id="ProtNLM"/>
    </source>
</evidence>